<dbReference type="PANTHER" id="PTHR11533:SF18">
    <property type="entry name" value="FI02158P"/>
    <property type="match status" value="1"/>
</dbReference>
<evidence type="ECO:0000256" key="9">
    <source>
        <dbReference type="ARBA" id="ARBA00023288"/>
    </source>
</evidence>
<comment type="cofactor">
    <cofactor evidence="10">
        <name>Zn(2+)</name>
        <dbReference type="ChEBI" id="CHEBI:29105"/>
    </cofactor>
    <text evidence="10">Binds 1 zinc ion per subunit.</text>
</comment>
<keyword evidence="4 10" id="KW-0645">Protease</keyword>
<dbReference type="Gene3D" id="1.10.390.10">
    <property type="entry name" value="Neutral Protease Domain 2"/>
    <property type="match status" value="1"/>
</dbReference>
<keyword evidence="3" id="KW-0325">Glycoprotein</keyword>
<dbReference type="Proteomes" id="UP001153292">
    <property type="component" value="Chromosome 8"/>
</dbReference>
<dbReference type="SUPFAM" id="SSF63737">
    <property type="entry name" value="Leukotriene A4 hydrolase N-terminal domain"/>
    <property type="match status" value="1"/>
</dbReference>
<evidence type="ECO:0000313" key="16">
    <source>
        <dbReference type="Proteomes" id="UP001153292"/>
    </source>
</evidence>
<name>A0ABN8L8T4_CHISP</name>
<keyword evidence="8 10" id="KW-0482">Metalloprotease</keyword>
<dbReference type="InterPro" id="IPR024571">
    <property type="entry name" value="ERAP1-like_C_dom"/>
</dbReference>
<dbReference type="Gene3D" id="2.60.40.1910">
    <property type="match status" value="1"/>
</dbReference>
<feature type="signal peptide" evidence="11">
    <location>
        <begin position="1"/>
        <end position="22"/>
    </location>
</feature>
<comment type="subcellular location">
    <subcellularLocation>
        <location evidence="1">Cell membrane</location>
        <topology evidence="1">Lipid-anchor</topology>
        <topology evidence="1">GPI-anchor</topology>
    </subcellularLocation>
</comment>
<keyword evidence="10" id="KW-0031">Aminopeptidase</keyword>
<gene>
    <name evidence="15" type="ORF">CHILSU_LOCUS10878</name>
</gene>
<keyword evidence="9" id="KW-0449">Lipoprotein</keyword>
<dbReference type="Pfam" id="PF01433">
    <property type="entry name" value="Peptidase_M1"/>
    <property type="match status" value="1"/>
</dbReference>
<evidence type="ECO:0000259" key="14">
    <source>
        <dbReference type="Pfam" id="PF17900"/>
    </source>
</evidence>
<dbReference type="Gene3D" id="2.60.40.1730">
    <property type="entry name" value="tricorn interacting facor f3 domain"/>
    <property type="match status" value="1"/>
</dbReference>
<dbReference type="EC" id="3.4.11.-" evidence="10"/>
<dbReference type="InterPro" id="IPR050344">
    <property type="entry name" value="Peptidase_M1_aminopeptidases"/>
</dbReference>
<organism evidence="15 16">
    <name type="scientific">Chilo suppressalis</name>
    <name type="common">Asiatic rice borer moth</name>
    <dbReference type="NCBI Taxonomy" id="168631"/>
    <lineage>
        <taxon>Eukaryota</taxon>
        <taxon>Metazoa</taxon>
        <taxon>Ecdysozoa</taxon>
        <taxon>Arthropoda</taxon>
        <taxon>Hexapoda</taxon>
        <taxon>Insecta</taxon>
        <taxon>Pterygota</taxon>
        <taxon>Neoptera</taxon>
        <taxon>Endopterygota</taxon>
        <taxon>Lepidoptera</taxon>
        <taxon>Glossata</taxon>
        <taxon>Ditrysia</taxon>
        <taxon>Pyraloidea</taxon>
        <taxon>Crambidae</taxon>
        <taxon>Crambinae</taxon>
        <taxon>Chilo</taxon>
    </lineage>
</organism>
<evidence type="ECO:0000256" key="4">
    <source>
        <dbReference type="ARBA" id="ARBA00022670"/>
    </source>
</evidence>
<evidence type="ECO:0000256" key="6">
    <source>
        <dbReference type="ARBA" id="ARBA00022801"/>
    </source>
</evidence>
<keyword evidence="3" id="KW-0472">Membrane</keyword>
<keyword evidence="11" id="KW-0732">Signal</keyword>
<dbReference type="Pfam" id="PF17900">
    <property type="entry name" value="Peptidase_M1_N"/>
    <property type="match status" value="1"/>
</dbReference>
<keyword evidence="7 10" id="KW-0862">Zinc</keyword>
<dbReference type="InterPro" id="IPR034016">
    <property type="entry name" value="M1_APN-typ"/>
</dbReference>
<feature type="domain" description="ERAP1-like C-terminal" evidence="13">
    <location>
        <begin position="582"/>
        <end position="907"/>
    </location>
</feature>
<dbReference type="EMBL" id="OU963901">
    <property type="protein sequence ID" value="CAH2991843.1"/>
    <property type="molecule type" value="Genomic_DNA"/>
</dbReference>
<keyword evidence="16" id="KW-1185">Reference proteome</keyword>
<evidence type="ECO:0000256" key="5">
    <source>
        <dbReference type="ARBA" id="ARBA00022723"/>
    </source>
</evidence>
<dbReference type="CDD" id="cd09601">
    <property type="entry name" value="M1_APN-Q_like"/>
    <property type="match status" value="1"/>
</dbReference>
<evidence type="ECO:0000256" key="7">
    <source>
        <dbReference type="ARBA" id="ARBA00022833"/>
    </source>
</evidence>
<dbReference type="PRINTS" id="PR00756">
    <property type="entry name" value="ALADIPTASE"/>
</dbReference>
<evidence type="ECO:0000256" key="3">
    <source>
        <dbReference type="ARBA" id="ARBA00022622"/>
    </source>
</evidence>
<protein>
    <recommendedName>
        <fullName evidence="10">Aminopeptidase</fullName>
        <ecNumber evidence="10">3.4.11.-</ecNumber>
    </recommendedName>
</protein>
<evidence type="ECO:0000259" key="13">
    <source>
        <dbReference type="Pfam" id="PF11838"/>
    </source>
</evidence>
<dbReference type="SUPFAM" id="SSF55486">
    <property type="entry name" value="Metalloproteases ('zincins'), catalytic domain"/>
    <property type="match status" value="1"/>
</dbReference>
<evidence type="ECO:0000256" key="2">
    <source>
        <dbReference type="ARBA" id="ARBA00010136"/>
    </source>
</evidence>
<evidence type="ECO:0000256" key="1">
    <source>
        <dbReference type="ARBA" id="ARBA00004609"/>
    </source>
</evidence>
<proteinExistence type="inferred from homology"/>
<dbReference type="InterPro" id="IPR042097">
    <property type="entry name" value="Aminopeptidase_N-like_N_sf"/>
</dbReference>
<accession>A0ABN8L8T4</accession>
<keyword evidence="6 10" id="KW-0378">Hydrolase</keyword>
<evidence type="ECO:0000256" key="8">
    <source>
        <dbReference type="ARBA" id="ARBA00023049"/>
    </source>
</evidence>
<keyword evidence="5 10" id="KW-0479">Metal-binding</keyword>
<dbReference type="Gene3D" id="1.25.50.20">
    <property type="match status" value="1"/>
</dbReference>
<dbReference type="PANTHER" id="PTHR11533">
    <property type="entry name" value="PROTEASE M1 ZINC METALLOPROTEASE"/>
    <property type="match status" value="1"/>
</dbReference>
<feature type="chain" id="PRO_5047357237" description="Aminopeptidase" evidence="11">
    <location>
        <begin position="23"/>
        <end position="940"/>
    </location>
</feature>
<feature type="domain" description="Peptidase M1 membrane alanine aminopeptidase" evidence="12">
    <location>
        <begin position="298"/>
        <end position="499"/>
    </location>
</feature>
<reference evidence="15" key="1">
    <citation type="submission" date="2021-12" db="EMBL/GenBank/DDBJ databases">
        <authorList>
            <person name="King R."/>
        </authorList>
    </citation>
    <scope>NUCLEOTIDE SEQUENCE</scope>
</reference>
<comment type="similarity">
    <text evidence="2 10">Belongs to the peptidase M1 family.</text>
</comment>
<evidence type="ECO:0000313" key="15">
    <source>
        <dbReference type="EMBL" id="CAH2991843.1"/>
    </source>
</evidence>
<dbReference type="Pfam" id="PF11838">
    <property type="entry name" value="ERAP1_C"/>
    <property type="match status" value="1"/>
</dbReference>
<sequence length="940" mass="107915">MGYTGYRMFAVGLVAACACVHALPPDKLPAAHIIRARSIDLNNAHGLTMETRLDKAVVPTAYKLDLEPYLEDGLFKGHVSINVTWEQEADQINIHSAHELEITNTEVKAHIPANSKQLQKIGVRKVVTDLKKPLVTIYLEKTVPAATLGELDISFNGNLETANTEAFFKTTYTEQEVERLVAATQLRPNNARRMFPCFDEPGYKTPFELSVVRPKNMVALSNTPVARTEEITGEPNAVWDHFERTPPLSTFTLGLVLADLKQLGESAHYKDDHGNDLELRVWGRPEFLQALEGVNEKIYRVFTEIASLWHIPLPLKKLDFVALPNYQGVKPADNWGLIVFKESDLSSKGYLQLAQEISYQWLGALATPAWWSDAHLNKALVGYLAAETAFKINNGSEMEGKWPMTVLYSIYYEFSKRYPHSRITGMKQETACTKIELLFRMFNYTLGGETFKKGLRAFIESRKFKTFTGDDIWNALNTAAITDGKIPKDTNIKTIANTWIDKDRLPVVIAQRNYDSKTVTLTQKVYLRERPHDVPDAARMSWWAPIVLVREDKLDFSNATPVVWMQDRKELNLKDMPDRDNFIIVNPEEIAPFPVNYDHENWNLLSRYLQSKNRHLIPELTRAKILHDAWNLAYAGDLSFATAFNMTLFLKNERNHLVWDPVFTMIDHLGNHICECIHGKFQAYVRMILSPLYEEIKDEHEEEETWRKNLRTMTKTFLSQAGYKPCIREAQEQYSKWMQAKNPDEGNPISNQYICPVFKWGTRKEWEFGLQRVINFPPSRKQSERTYLLKTLAGCPNDETKIIRLLNITLLEDNGNFTETDIFLVFSMLSGGSRGYTTLFHFLNNNWDVLKEKLSSKTNLWDNLITSATSHFTTQAGLDLVTNLYVAHQGEFSSAERIIERSMKNIREEAKWSAENVPVIEQWLDRYLASSEVKDDQFIN</sequence>
<dbReference type="InterPro" id="IPR014782">
    <property type="entry name" value="Peptidase_M1_dom"/>
</dbReference>
<evidence type="ECO:0000256" key="11">
    <source>
        <dbReference type="SAM" id="SignalP"/>
    </source>
</evidence>
<evidence type="ECO:0000259" key="12">
    <source>
        <dbReference type="Pfam" id="PF01433"/>
    </source>
</evidence>
<dbReference type="InterPro" id="IPR027268">
    <property type="entry name" value="Peptidase_M4/M1_CTD_sf"/>
</dbReference>
<dbReference type="InterPro" id="IPR001930">
    <property type="entry name" value="Peptidase_M1"/>
</dbReference>
<dbReference type="InterPro" id="IPR045357">
    <property type="entry name" value="Aminopeptidase_N-like_N"/>
</dbReference>
<keyword evidence="3" id="KW-0336">GPI-anchor</keyword>
<feature type="domain" description="Aminopeptidase N-like N-terminal" evidence="14">
    <location>
        <begin position="58"/>
        <end position="251"/>
    </location>
</feature>
<evidence type="ECO:0000256" key="10">
    <source>
        <dbReference type="RuleBase" id="RU364040"/>
    </source>
</evidence>